<evidence type="ECO:0000256" key="4">
    <source>
        <dbReference type="ARBA" id="ARBA00022691"/>
    </source>
</evidence>
<dbReference type="NCBIfam" id="TIGR00539">
    <property type="entry name" value="hemN_rel"/>
    <property type="match status" value="1"/>
</dbReference>
<evidence type="ECO:0000256" key="8">
    <source>
        <dbReference type="ARBA" id="ARBA00023186"/>
    </source>
</evidence>
<evidence type="ECO:0000256" key="6">
    <source>
        <dbReference type="ARBA" id="ARBA00023004"/>
    </source>
</evidence>
<keyword evidence="8 9" id="KW-0143">Chaperone</keyword>
<evidence type="ECO:0000256" key="1">
    <source>
        <dbReference type="ARBA" id="ARBA00006100"/>
    </source>
</evidence>
<dbReference type="InterPro" id="IPR010723">
    <property type="entry name" value="HemN_C"/>
</dbReference>
<dbReference type="SFLD" id="SFLDF00288">
    <property type="entry name" value="HemN-like__clustered_with_nucl"/>
    <property type="match status" value="1"/>
</dbReference>
<evidence type="ECO:0000313" key="11">
    <source>
        <dbReference type="EMBL" id="MFB9860714.1"/>
    </source>
</evidence>
<organism evidence="11 12">
    <name type="scientific">Salinicoccus siamensis</name>
    <dbReference type="NCBI Taxonomy" id="381830"/>
    <lineage>
        <taxon>Bacteria</taxon>
        <taxon>Bacillati</taxon>
        <taxon>Bacillota</taxon>
        <taxon>Bacilli</taxon>
        <taxon>Bacillales</taxon>
        <taxon>Staphylococcaceae</taxon>
        <taxon>Salinicoccus</taxon>
    </lineage>
</organism>
<dbReference type="SFLD" id="SFLDG01082">
    <property type="entry name" value="B12-binding_domain_containing"/>
    <property type="match status" value="1"/>
</dbReference>
<comment type="similarity">
    <text evidence="1">Belongs to the anaerobic coproporphyrinogen-III oxidase family. HemW subfamily.</text>
</comment>
<dbReference type="SUPFAM" id="SSF102114">
    <property type="entry name" value="Radical SAM enzymes"/>
    <property type="match status" value="1"/>
</dbReference>
<dbReference type="SFLD" id="SFLDF00562">
    <property type="entry name" value="HemN-like__clustered_with_heat"/>
    <property type="match status" value="1"/>
</dbReference>
<name>A0ABV5Z3M0_9STAP</name>
<evidence type="ECO:0000256" key="7">
    <source>
        <dbReference type="ARBA" id="ARBA00023014"/>
    </source>
</evidence>
<comment type="subcellular location">
    <subcellularLocation>
        <location evidence="9">Cytoplasm</location>
    </subcellularLocation>
</comment>
<comment type="function">
    <text evidence="9">Probably acts as a heme chaperone, transferring heme to an unknown acceptor. Binds one molecule of heme per monomer, possibly covalently. Binds 1 [4Fe-4S] cluster. The cluster is coordinated with 3 cysteines and an exchangeable S-adenosyl-L-methionine.</text>
</comment>
<dbReference type="Proteomes" id="UP001589740">
    <property type="component" value="Unassembled WGS sequence"/>
</dbReference>
<keyword evidence="9" id="KW-0963">Cytoplasm</keyword>
<keyword evidence="7 9" id="KW-0411">Iron-sulfur</keyword>
<reference evidence="11 12" key="1">
    <citation type="submission" date="2024-09" db="EMBL/GenBank/DDBJ databases">
        <authorList>
            <person name="Sun Q."/>
            <person name="Mori K."/>
        </authorList>
    </citation>
    <scope>NUCLEOTIDE SEQUENCE [LARGE SCALE GENOMIC DNA]</scope>
    <source>
        <strain evidence="11 12">JCM 12822</strain>
    </source>
</reference>
<proteinExistence type="inferred from homology"/>
<gene>
    <name evidence="11" type="primary">hemW</name>
    <name evidence="11" type="ORF">ACFFLE_06265</name>
</gene>
<keyword evidence="12" id="KW-1185">Reference proteome</keyword>
<dbReference type="CDD" id="cd01335">
    <property type="entry name" value="Radical_SAM"/>
    <property type="match status" value="1"/>
</dbReference>
<dbReference type="PANTHER" id="PTHR13932">
    <property type="entry name" value="COPROPORPHYRINIGEN III OXIDASE"/>
    <property type="match status" value="1"/>
</dbReference>
<dbReference type="EMBL" id="JBHMAH010000013">
    <property type="protein sequence ID" value="MFB9860714.1"/>
    <property type="molecule type" value="Genomic_DNA"/>
</dbReference>
<dbReference type="SMART" id="SM00729">
    <property type="entry name" value="Elp3"/>
    <property type="match status" value="1"/>
</dbReference>
<dbReference type="SFLD" id="SFLDS00029">
    <property type="entry name" value="Radical_SAM"/>
    <property type="match status" value="1"/>
</dbReference>
<dbReference type="InterPro" id="IPR034505">
    <property type="entry name" value="Coproporphyrinogen-III_oxidase"/>
</dbReference>
<keyword evidence="6 9" id="KW-0408">Iron</keyword>
<dbReference type="InterPro" id="IPR004559">
    <property type="entry name" value="HemW-like"/>
</dbReference>
<feature type="domain" description="Radical SAM core" evidence="10">
    <location>
        <begin position="1"/>
        <end position="227"/>
    </location>
</feature>
<dbReference type="RefSeq" id="WP_380570280.1">
    <property type="nucleotide sequence ID" value="NZ_JBHMAH010000013.1"/>
</dbReference>
<evidence type="ECO:0000256" key="5">
    <source>
        <dbReference type="ARBA" id="ARBA00022723"/>
    </source>
</evidence>
<keyword evidence="3 9" id="KW-0349">Heme</keyword>
<sequence>MTESLYIHIPFCNRICTYCDFNKVLIKNQPVDQYLDALIAELEGIEQTNFRTVFVGGGTPTALTEAQLDRLLTVINNRFDITEEFTFEANPDELTPGKLDVLNTHGVNRVSLGVQTFNEDLLKVLGRSHGYRDIFNAIDHMEKIGLNNYSLDLMYNLPGETMDDLDDSLSHIASLKPKHVSWYSLIIEPHTVFYNQIKKGKMTVDDDDVEARKYLYVIDGLDALGYPQYEISNFSMPQYESEHNKTYWKNEPYYGVGAGSHGYIDGTRYYNIKPVNHYIEAMRESGNVVKEKIILEKKAQMEEEMFLGLRMNKGVDMARFGQKYGPIEDVYGEVLARQIAAGHLEQHSGYVSLTQKGRLVGNTVFMDFLLD</sequence>
<evidence type="ECO:0000313" key="12">
    <source>
        <dbReference type="Proteomes" id="UP001589740"/>
    </source>
</evidence>
<dbReference type="PANTHER" id="PTHR13932:SF5">
    <property type="entry name" value="RADICAL S-ADENOSYL METHIONINE DOMAIN-CONTAINING PROTEIN 1, MITOCHONDRIAL"/>
    <property type="match status" value="1"/>
</dbReference>
<keyword evidence="5 9" id="KW-0479">Metal-binding</keyword>
<dbReference type="PROSITE" id="PS51918">
    <property type="entry name" value="RADICAL_SAM"/>
    <property type="match status" value="1"/>
</dbReference>
<dbReference type="InterPro" id="IPR007197">
    <property type="entry name" value="rSAM"/>
</dbReference>
<evidence type="ECO:0000256" key="2">
    <source>
        <dbReference type="ARBA" id="ARBA00017228"/>
    </source>
</evidence>
<evidence type="ECO:0000256" key="9">
    <source>
        <dbReference type="RuleBase" id="RU364116"/>
    </source>
</evidence>
<evidence type="ECO:0000259" key="10">
    <source>
        <dbReference type="PROSITE" id="PS51918"/>
    </source>
</evidence>
<dbReference type="InterPro" id="IPR058240">
    <property type="entry name" value="rSAM_sf"/>
</dbReference>
<comment type="caution">
    <text evidence="11">The sequence shown here is derived from an EMBL/GenBank/DDBJ whole genome shotgun (WGS) entry which is preliminary data.</text>
</comment>
<dbReference type="Pfam" id="PF04055">
    <property type="entry name" value="Radical_SAM"/>
    <property type="match status" value="1"/>
</dbReference>
<dbReference type="InterPro" id="IPR006638">
    <property type="entry name" value="Elp3/MiaA/NifB-like_rSAM"/>
</dbReference>
<keyword evidence="4 9" id="KW-0949">S-adenosyl-L-methionine</keyword>
<protein>
    <recommendedName>
        <fullName evidence="2 9">Heme chaperone HemW</fullName>
    </recommendedName>
</protein>
<dbReference type="Pfam" id="PF06969">
    <property type="entry name" value="HemN_C"/>
    <property type="match status" value="1"/>
</dbReference>
<dbReference type="SFLD" id="SFLDG01065">
    <property type="entry name" value="anaerobic_coproporphyrinogen-I"/>
    <property type="match status" value="1"/>
</dbReference>
<keyword evidence="9" id="KW-0004">4Fe-4S</keyword>
<accession>A0ABV5Z3M0</accession>
<evidence type="ECO:0000256" key="3">
    <source>
        <dbReference type="ARBA" id="ARBA00022617"/>
    </source>
</evidence>
<dbReference type="Gene3D" id="3.20.20.70">
    <property type="entry name" value="Aldolase class I"/>
    <property type="match status" value="1"/>
</dbReference>
<dbReference type="InterPro" id="IPR013785">
    <property type="entry name" value="Aldolase_TIM"/>
</dbReference>